<dbReference type="InterPro" id="IPR026285">
    <property type="entry name" value="TenA_E"/>
</dbReference>
<dbReference type="OrthoDB" id="196770at2157"/>
<evidence type="ECO:0000313" key="2">
    <source>
        <dbReference type="EMBL" id="KYH27190.1"/>
    </source>
</evidence>
<dbReference type="AlphaFoldDB" id="A0A151AI55"/>
<feature type="domain" description="Thiaminase-2/PQQC" evidence="1">
    <location>
        <begin position="28"/>
        <end position="228"/>
    </location>
</feature>
<dbReference type="Proteomes" id="UP000075321">
    <property type="component" value="Unassembled WGS sequence"/>
</dbReference>
<dbReference type="GO" id="GO:0016301">
    <property type="term" value="F:kinase activity"/>
    <property type="evidence" value="ECO:0007669"/>
    <property type="project" value="UniProtKB-KW"/>
</dbReference>
<dbReference type="PIRSF" id="PIRSF003170">
    <property type="entry name" value="Pet18p"/>
    <property type="match status" value="1"/>
</dbReference>
<dbReference type="CDD" id="cd19358">
    <property type="entry name" value="TenA_E_Spr0628-like"/>
    <property type="match status" value="1"/>
</dbReference>
<proteinExistence type="predicted"/>
<dbReference type="RefSeq" id="WP_066379473.1">
    <property type="nucleotide sequence ID" value="NZ_LTAZ01000002.1"/>
</dbReference>
<sequence>MSAPGSFDAYARDREDARFTDWLRERSEPDWTATTTHRFVEELGDGALSEQVFARYLVQDYAFVETLVSLVGYGVGQAPDMESKARLTAFLSAITGDEDEYFRRSFEALGVPESRWADPEMNPTTAGFRDLILRAAHEGGYAETLAVLVPVEWSYLEWASAIEEPPEAFYFAEWVELHAIPEFESTVEWLRSELDTYGAACSERRQARLDALFSRAMAFEVDFFDAAFEST</sequence>
<protein>
    <submittedName>
        <fullName evidence="2">Multifunctional thiamine-phosphate pyrophosphorylase/synthase/phosphomethylpyrimidine kinase</fullName>
    </submittedName>
</protein>
<dbReference type="Gene3D" id="1.20.910.10">
    <property type="entry name" value="Heme oxygenase-like"/>
    <property type="match status" value="1"/>
</dbReference>
<dbReference type="Pfam" id="PF03070">
    <property type="entry name" value="TENA_THI-4"/>
    <property type="match status" value="1"/>
</dbReference>
<dbReference type="GO" id="GO:0005829">
    <property type="term" value="C:cytosol"/>
    <property type="evidence" value="ECO:0007669"/>
    <property type="project" value="TreeGrafter"/>
</dbReference>
<keyword evidence="3" id="KW-1185">Reference proteome</keyword>
<dbReference type="PATRIC" id="fig|1008153.3.peg.644"/>
<organism evidence="2 3">
    <name type="scientific">Halalkalicoccus paucihalophilus</name>
    <dbReference type="NCBI Taxonomy" id="1008153"/>
    <lineage>
        <taxon>Archaea</taxon>
        <taxon>Methanobacteriati</taxon>
        <taxon>Methanobacteriota</taxon>
        <taxon>Stenosarchaea group</taxon>
        <taxon>Halobacteria</taxon>
        <taxon>Halobacteriales</taxon>
        <taxon>Halococcaceae</taxon>
        <taxon>Halalkalicoccus</taxon>
    </lineage>
</organism>
<keyword evidence="2" id="KW-0418">Kinase</keyword>
<dbReference type="SUPFAM" id="SSF48613">
    <property type="entry name" value="Heme oxygenase-like"/>
    <property type="match status" value="1"/>
</dbReference>
<evidence type="ECO:0000259" key="1">
    <source>
        <dbReference type="Pfam" id="PF03070"/>
    </source>
</evidence>
<dbReference type="InterPro" id="IPR004305">
    <property type="entry name" value="Thiaminase-2/PQQC"/>
</dbReference>
<name>A0A151AI55_9EURY</name>
<comment type="caution">
    <text evidence="2">The sequence shown here is derived from an EMBL/GenBank/DDBJ whole genome shotgun (WGS) entry which is preliminary data.</text>
</comment>
<keyword evidence="2" id="KW-0808">Transferase</keyword>
<dbReference type="InterPro" id="IPR016084">
    <property type="entry name" value="Haem_Oase-like_multi-hlx"/>
</dbReference>
<dbReference type="PANTHER" id="PTHR43198:SF2">
    <property type="entry name" value="SI:CH1073-67J19.1-RELATED"/>
    <property type="match status" value="1"/>
</dbReference>
<reference evidence="2 3" key="1">
    <citation type="submission" date="2016-02" db="EMBL/GenBank/DDBJ databases">
        <title>Genome sequence of Halalkalicoccus paucihalophilus DSM 24557.</title>
        <authorList>
            <person name="Poehlein A."/>
            <person name="Daniel R."/>
        </authorList>
    </citation>
    <scope>NUCLEOTIDE SEQUENCE [LARGE SCALE GENOMIC DNA]</scope>
    <source>
        <strain evidence="2 3">DSM 24557</strain>
    </source>
</reference>
<dbReference type="EMBL" id="LTAZ01000002">
    <property type="protein sequence ID" value="KYH27190.1"/>
    <property type="molecule type" value="Genomic_DNA"/>
</dbReference>
<dbReference type="PANTHER" id="PTHR43198">
    <property type="entry name" value="BIFUNCTIONAL TH2 PROTEIN"/>
    <property type="match status" value="1"/>
</dbReference>
<gene>
    <name evidence="2" type="ORF">HAPAU_06420</name>
</gene>
<evidence type="ECO:0000313" key="3">
    <source>
        <dbReference type="Proteomes" id="UP000075321"/>
    </source>
</evidence>
<dbReference type="InterPro" id="IPR050967">
    <property type="entry name" value="Thiamine_Salvage_TenA"/>
</dbReference>
<accession>A0A151AI55</accession>